<dbReference type="Gene3D" id="3.40.50.2000">
    <property type="entry name" value="Glycogen Phosphorylase B"/>
    <property type="match status" value="2"/>
</dbReference>
<keyword evidence="2" id="KW-0808">Transferase</keyword>
<dbReference type="RefSeq" id="WP_134372114.1">
    <property type="nucleotide sequence ID" value="NZ_SOGO01000010.1"/>
</dbReference>
<dbReference type="Pfam" id="PF13439">
    <property type="entry name" value="Glyco_transf_4"/>
    <property type="match status" value="1"/>
</dbReference>
<evidence type="ECO:0000259" key="3">
    <source>
        <dbReference type="Pfam" id="PF13439"/>
    </source>
</evidence>
<dbReference type="EMBL" id="SOGO01000010">
    <property type="protein sequence ID" value="TFD06089.1"/>
    <property type="molecule type" value="Genomic_DNA"/>
</dbReference>
<proteinExistence type="predicted"/>
<reference evidence="4 5" key="1">
    <citation type="submission" date="2019-03" db="EMBL/GenBank/DDBJ databases">
        <title>Genomics of glacier-inhabiting Cryobacterium strains.</title>
        <authorList>
            <person name="Liu Q."/>
            <person name="Xin Y.-H."/>
        </authorList>
    </citation>
    <scope>NUCLEOTIDE SEQUENCE [LARGE SCALE GENOMIC DNA]</scope>
    <source>
        <strain evidence="4 5">TMT2-16</strain>
    </source>
</reference>
<evidence type="ECO:0000313" key="4">
    <source>
        <dbReference type="EMBL" id="TFD06089.1"/>
    </source>
</evidence>
<evidence type="ECO:0000256" key="2">
    <source>
        <dbReference type="ARBA" id="ARBA00022679"/>
    </source>
</evidence>
<feature type="domain" description="Glycosyltransferase subfamily 4-like N-terminal" evidence="3">
    <location>
        <begin position="19"/>
        <end position="170"/>
    </location>
</feature>
<evidence type="ECO:0000313" key="5">
    <source>
        <dbReference type="Proteomes" id="UP000297851"/>
    </source>
</evidence>
<sequence>MKVAIIHPWFPQYRVGFFEHLVRRGAEEGIDISIFYGDSPPEWKDRNDARASEEFTRLPTQFFHLRGRTLNRKSLRPFRAHRHFDLVIVEQAVRNLETYQLCFSRVPLAYWGHGKTYTMQVSEIQERLKQWLTRRGAWFFAYTSGGVEAVVNAGYPRMKTTVVQNSIDTSTLRREIEAVDVTTVATFNAQHDLHGKTALFIGGLDSSKRLSFLLEAADAAHKLDSDFRLLIVGAGIEQNLVECAAASMACVKYLGSLFGPDKALAITASQVMAMPGRVGLVAVDSFAGATPIVTTGWPWHAPEFEYLESGVNAVVAADNIDDFARALVATLQNPVTLAAMQQACIEASDRYTVEAMVENFIVGIQSALESRP</sequence>
<dbReference type="CDD" id="cd03801">
    <property type="entry name" value="GT4_PimA-like"/>
    <property type="match status" value="1"/>
</dbReference>
<gene>
    <name evidence="4" type="ORF">E3T25_03155</name>
</gene>
<dbReference type="InterPro" id="IPR028098">
    <property type="entry name" value="Glyco_trans_4-like_N"/>
</dbReference>
<dbReference type="InterPro" id="IPR050194">
    <property type="entry name" value="Glycosyltransferase_grp1"/>
</dbReference>
<name>A0ABY2JHL5_9MICO</name>
<dbReference type="PANTHER" id="PTHR45947">
    <property type="entry name" value="SULFOQUINOVOSYL TRANSFERASE SQD2"/>
    <property type="match status" value="1"/>
</dbReference>
<dbReference type="Pfam" id="PF13692">
    <property type="entry name" value="Glyco_trans_1_4"/>
    <property type="match status" value="1"/>
</dbReference>
<evidence type="ECO:0000256" key="1">
    <source>
        <dbReference type="ARBA" id="ARBA00022676"/>
    </source>
</evidence>
<comment type="caution">
    <text evidence="4">The sequence shown here is derived from an EMBL/GenBank/DDBJ whole genome shotgun (WGS) entry which is preliminary data.</text>
</comment>
<organism evidence="4 5">
    <name type="scientific">Cryobacterium sandaracinum</name>
    <dbReference type="NCBI Taxonomy" id="1259247"/>
    <lineage>
        <taxon>Bacteria</taxon>
        <taxon>Bacillati</taxon>
        <taxon>Actinomycetota</taxon>
        <taxon>Actinomycetes</taxon>
        <taxon>Micrococcales</taxon>
        <taxon>Microbacteriaceae</taxon>
        <taxon>Cryobacterium</taxon>
    </lineage>
</organism>
<dbReference type="SUPFAM" id="SSF53756">
    <property type="entry name" value="UDP-Glycosyltransferase/glycogen phosphorylase"/>
    <property type="match status" value="1"/>
</dbReference>
<keyword evidence="5" id="KW-1185">Reference proteome</keyword>
<dbReference type="Proteomes" id="UP000297851">
    <property type="component" value="Unassembled WGS sequence"/>
</dbReference>
<accession>A0ABY2JHL5</accession>
<keyword evidence="1" id="KW-0328">Glycosyltransferase</keyword>
<protein>
    <submittedName>
        <fullName evidence="4">Glycosyltransferase</fullName>
    </submittedName>
</protein>
<dbReference type="PANTHER" id="PTHR45947:SF13">
    <property type="entry name" value="TRANSFERASE"/>
    <property type="match status" value="1"/>
</dbReference>